<dbReference type="PIRSF" id="PIRSF003113">
    <property type="entry name" value="BolA"/>
    <property type="match status" value="1"/>
</dbReference>
<evidence type="ECO:0000313" key="3">
    <source>
        <dbReference type="Proteomes" id="UP000245474"/>
    </source>
</evidence>
<keyword evidence="3" id="KW-1185">Reference proteome</keyword>
<dbReference type="SUPFAM" id="SSF82657">
    <property type="entry name" value="BolA-like"/>
    <property type="match status" value="1"/>
</dbReference>
<comment type="caution">
    <text evidence="2">The sequence shown here is derived from an EMBL/GenBank/DDBJ whole genome shotgun (WGS) entry which is preliminary data.</text>
</comment>
<comment type="similarity">
    <text evidence="1">Belongs to the BolA/IbaG family.</text>
</comment>
<dbReference type="PANTHER" id="PTHR46230">
    <property type="match status" value="1"/>
</dbReference>
<accession>A0A2U2N2S1</accession>
<evidence type="ECO:0000313" key="2">
    <source>
        <dbReference type="EMBL" id="PWG63496.1"/>
    </source>
</evidence>
<dbReference type="Gene3D" id="3.30.300.90">
    <property type="entry name" value="BolA-like"/>
    <property type="match status" value="1"/>
</dbReference>
<dbReference type="AlphaFoldDB" id="A0A2U2N2S1"/>
<dbReference type="InterPro" id="IPR036065">
    <property type="entry name" value="BolA-like_sf"/>
</dbReference>
<evidence type="ECO:0000256" key="1">
    <source>
        <dbReference type="RuleBase" id="RU003860"/>
    </source>
</evidence>
<reference evidence="2 3" key="1">
    <citation type="submission" date="2018-05" db="EMBL/GenBank/DDBJ databases">
        <title>Spiribacter halobius sp. nov., a moderately halophilic bacterium isolated from marine solar saltern.</title>
        <authorList>
            <person name="Zheng W.-S."/>
            <person name="Lu D.-C."/>
            <person name="Du Z.-J."/>
        </authorList>
    </citation>
    <scope>NUCLEOTIDE SEQUENCE [LARGE SCALE GENOMIC DNA]</scope>
    <source>
        <strain evidence="2 3">E85</strain>
    </source>
</reference>
<dbReference type="PANTHER" id="PTHR46230:SF7">
    <property type="entry name" value="BOLA-LIKE PROTEIN 1"/>
    <property type="match status" value="1"/>
</dbReference>
<dbReference type="EMBL" id="QFFI01000010">
    <property type="protein sequence ID" value="PWG63496.1"/>
    <property type="molecule type" value="Genomic_DNA"/>
</dbReference>
<dbReference type="Pfam" id="PF01722">
    <property type="entry name" value="BolA"/>
    <property type="match status" value="1"/>
</dbReference>
<proteinExistence type="inferred from homology"/>
<organism evidence="2 3">
    <name type="scientific">Sediminicurvatus halobius</name>
    <dbReference type="NCBI Taxonomy" id="2182432"/>
    <lineage>
        <taxon>Bacteria</taxon>
        <taxon>Pseudomonadati</taxon>
        <taxon>Pseudomonadota</taxon>
        <taxon>Gammaproteobacteria</taxon>
        <taxon>Chromatiales</taxon>
        <taxon>Ectothiorhodospiraceae</taxon>
        <taxon>Sediminicurvatus</taxon>
    </lineage>
</organism>
<dbReference type="Proteomes" id="UP000245474">
    <property type="component" value="Unassembled WGS sequence"/>
</dbReference>
<dbReference type="OrthoDB" id="9801469at2"/>
<gene>
    <name evidence="2" type="ORF">DEM34_07990</name>
</gene>
<name>A0A2U2N2S1_9GAMM</name>
<dbReference type="RefSeq" id="WP_109678026.1">
    <property type="nucleotide sequence ID" value="NZ_CP086615.1"/>
</dbReference>
<protein>
    <submittedName>
        <fullName evidence="2">BolA family transcriptional regulator</fullName>
    </submittedName>
</protein>
<dbReference type="InterPro" id="IPR002634">
    <property type="entry name" value="BolA"/>
</dbReference>
<sequence>MSESERVRLIRERLGQALTLERLEVEDESHLHAGHAGARAGGGHYRVLVVSPDFAGHGRLQRHRLVYDAIGDAMRADTIHALSIRALTPDEAAGDDA</sequence>
<dbReference type="GO" id="GO:0016226">
    <property type="term" value="P:iron-sulfur cluster assembly"/>
    <property type="evidence" value="ECO:0007669"/>
    <property type="project" value="TreeGrafter"/>
</dbReference>